<dbReference type="InterPro" id="IPR002182">
    <property type="entry name" value="NB-ARC"/>
</dbReference>
<evidence type="ECO:0000259" key="2">
    <source>
        <dbReference type="Pfam" id="PF00931"/>
    </source>
</evidence>
<organism evidence="3 4">
    <name type="scientific">Datura stramonium</name>
    <name type="common">Jimsonweed</name>
    <name type="synonym">Common thornapple</name>
    <dbReference type="NCBI Taxonomy" id="4076"/>
    <lineage>
        <taxon>Eukaryota</taxon>
        <taxon>Viridiplantae</taxon>
        <taxon>Streptophyta</taxon>
        <taxon>Embryophyta</taxon>
        <taxon>Tracheophyta</taxon>
        <taxon>Spermatophyta</taxon>
        <taxon>Magnoliopsida</taxon>
        <taxon>eudicotyledons</taxon>
        <taxon>Gunneridae</taxon>
        <taxon>Pentapetalae</taxon>
        <taxon>asterids</taxon>
        <taxon>lamiids</taxon>
        <taxon>Solanales</taxon>
        <taxon>Solanaceae</taxon>
        <taxon>Solanoideae</taxon>
        <taxon>Datureae</taxon>
        <taxon>Datura</taxon>
    </lineage>
</organism>
<keyword evidence="1" id="KW-0611">Plant defense</keyword>
<proteinExistence type="predicted"/>
<accession>A0ABS8SYM3</accession>
<reference evidence="3 4" key="1">
    <citation type="journal article" date="2021" name="BMC Genomics">
        <title>Datura genome reveals duplications of psychoactive alkaloid biosynthetic genes and high mutation rate following tissue culture.</title>
        <authorList>
            <person name="Rajewski A."/>
            <person name="Carter-House D."/>
            <person name="Stajich J."/>
            <person name="Litt A."/>
        </authorList>
    </citation>
    <scope>NUCLEOTIDE SEQUENCE [LARGE SCALE GENOMIC DNA]</scope>
    <source>
        <strain evidence="3">AR-01</strain>
    </source>
</reference>
<evidence type="ECO:0000313" key="3">
    <source>
        <dbReference type="EMBL" id="MCD7464159.1"/>
    </source>
</evidence>
<comment type="caution">
    <text evidence="3">The sequence shown here is derived from an EMBL/GenBank/DDBJ whole genome shotgun (WGS) entry which is preliminary data.</text>
</comment>
<evidence type="ECO:0000313" key="4">
    <source>
        <dbReference type="Proteomes" id="UP000823775"/>
    </source>
</evidence>
<dbReference type="EMBL" id="JACEIK010000944">
    <property type="protein sequence ID" value="MCD7464159.1"/>
    <property type="molecule type" value="Genomic_DNA"/>
</dbReference>
<protein>
    <recommendedName>
        <fullName evidence="2">NB-ARC domain-containing protein</fullName>
    </recommendedName>
</protein>
<dbReference type="Proteomes" id="UP000823775">
    <property type="component" value="Unassembled WGS sequence"/>
</dbReference>
<dbReference type="SUPFAM" id="SSF52540">
    <property type="entry name" value="P-loop containing nucleoside triphosphate hydrolases"/>
    <property type="match status" value="1"/>
</dbReference>
<dbReference type="PANTHER" id="PTHR36766">
    <property type="entry name" value="PLANT BROAD-SPECTRUM MILDEW RESISTANCE PROTEIN RPW8"/>
    <property type="match status" value="1"/>
</dbReference>
<sequence>MGGIGKTTLAKKAYDHLPIRYHFDIHVWVIISQQFQRRNVLLDACHCILKQTVIDKAKDYDEMDDSELADLVQKNLKGRRYLVVVDDIWSTDVWDSIKGIFRECNNKSRILLTTREREVAMYANPVSPHEMNLLDSDNSWKLLRYKVFGSKHDHPSELEEIGKKIVQNAKDYP</sequence>
<evidence type="ECO:0000256" key="1">
    <source>
        <dbReference type="ARBA" id="ARBA00022821"/>
    </source>
</evidence>
<gene>
    <name evidence="3" type="ORF">HAX54_052219</name>
</gene>
<dbReference type="PANTHER" id="PTHR36766:SF52">
    <property type="entry name" value="LATE BLIGHT RESISTANCE PROTEIN HOMOLOG R1B-8"/>
    <property type="match status" value="1"/>
</dbReference>
<dbReference type="Pfam" id="PF00931">
    <property type="entry name" value="NB-ARC"/>
    <property type="match status" value="1"/>
</dbReference>
<keyword evidence="4" id="KW-1185">Reference proteome</keyword>
<dbReference type="Gene3D" id="3.40.50.300">
    <property type="entry name" value="P-loop containing nucleotide triphosphate hydrolases"/>
    <property type="match status" value="1"/>
</dbReference>
<dbReference type="InterPro" id="IPR027417">
    <property type="entry name" value="P-loop_NTPase"/>
</dbReference>
<feature type="domain" description="NB-ARC" evidence="2">
    <location>
        <begin position="1"/>
        <end position="151"/>
    </location>
</feature>
<name>A0ABS8SYM3_DATST</name>